<dbReference type="OrthoDB" id="9765158at2"/>
<dbReference type="Gene3D" id="3.10.350.10">
    <property type="entry name" value="LysM domain"/>
    <property type="match status" value="1"/>
</dbReference>
<sequence>MRGLLYGLVGACLLWAGVATAAERADRIQLQDGHPTEYVVVKGDTLWHISGRFLQSPWRWPEVWDVNPQIDNPHLIYPGDVVYLTWVDGQPRLGVRRGVRKLSPQVRVQPLDQPIPAIPLRDIASFLNDNIVTEQDVVETAPYVIGGRNESIIAGAGDRVYARGIPVDENIQIQSLYRPAREYHHPVTGEFLGFELYKVADAQITSRDEDILTLDLRNSREEVRKLDRLLPSGEERIQSIFHPQPGPDLTDAVIIDVLGGVAKVGQFDAVALSFGAADGVEPGHVFAVYKKGELVKDPVTEEVVALPAERAGELMVFKAFERVSYGLVLKATNVISVGDELRAPGR</sequence>
<gene>
    <name evidence="3" type="ORF">SAMN02745729_11567</name>
</gene>
<dbReference type="InterPro" id="IPR018392">
    <property type="entry name" value="LysM"/>
</dbReference>
<dbReference type="InterPro" id="IPR052196">
    <property type="entry name" value="Bact_Kbp"/>
</dbReference>
<dbReference type="SUPFAM" id="SSF54106">
    <property type="entry name" value="LysM domain"/>
    <property type="match status" value="1"/>
</dbReference>
<reference evidence="4" key="1">
    <citation type="submission" date="2016-10" db="EMBL/GenBank/DDBJ databases">
        <authorList>
            <person name="Varghese N."/>
            <person name="Submissions S."/>
        </authorList>
    </citation>
    <scope>NUCLEOTIDE SEQUENCE [LARGE SCALE GENOMIC DNA]</scope>
    <source>
        <strain evidence="4">DSM 11526</strain>
    </source>
</reference>
<dbReference type="CDD" id="cd00118">
    <property type="entry name" value="LysM"/>
    <property type="match status" value="1"/>
</dbReference>
<evidence type="ECO:0000259" key="2">
    <source>
        <dbReference type="PROSITE" id="PS51782"/>
    </source>
</evidence>
<protein>
    <submittedName>
        <fullName evidence="3">LysM domain-containing protein</fullName>
    </submittedName>
</protein>
<feature type="signal peptide" evidence="1">
    <location>
        <begin position="1"/>
        <end position="21"/>
    </location>
</feature>
<dbReference type="PANTHER" id="PTHR34700">
    <property type="entry name" value="POTASSIUM BINDING PROTEIN KBP"/>
    <property type="match status" value="1"/>
</dbReference>
<dbReference type="PANTHER" id="PTHR34700:SF4">
    <property type="entry name" value="PHAGE-LIKE ELEMENT PBSX PROTEIN XKDP"/>
    <property type="match status" value="1"/>
</dbReference>
<dbReference type="STRING" id="1122198.SAMN02745729_11567"/>
<dbReference type="RefSeq" id="WP_091827510.1">
    <property type="nucleotide sequence ID" value="NZ_FNRJ01000015.1"/>
</dbReference>
<evidence type="ECO:0000313" key="4">
    <source>
        <dbReference type="Proteomes" id="UP000242469"/>
    </source>
</evidence>
<dbReference type="AlphaFoldDB" id="A0A1H4GCI7"/>
<proteinExistence type="predicted"/>
<name>A0A1H4GCI7_9GAMM</name>
<accession>A0A1H4GCI7</accession>
<evidence type="ECO:0000256" key="1">
    <source>
        <dbReference type="SAM" id="SignalP"/>
    </source>
</evidence>
<feature type="domain" description="LysM" evidence="2">
    <location>
        <begin position="36"/>
        <end position="84"/>
    </location>
</feature>
<organism evidence="3 4">
    <name type="scientific">Marinobacterium iners DSM 11526</name>
    <dbReference type="NCBI Taxonomy" id="1122198"/>
    <lineage>
        <taxon>Bacteria</taxon>
        <taxon>Pseudomonadati</taxon>
        <taxon>Pseudomonadota</taxon>
        <taxon>Gammaproteobacteria</taxon>
        <taxon>Oceanospirillales</taxon>
        <taxon>Oceanospirillaceae</taxon>
        <taxon>Marinobacterium</taxon>
    </lineage>
</organism>
<dbReference type="InterPro" id="IPR036779">
    <property type="entry name" value="LysM_dom_sf"/>
</dbReference>
<feature type="chain" id="PRO_5017413341" evidence="1">
    <location>
        <begin position="22"/>
        <end position="346"/>
    </location>
</feature>
<evidence type="ECO:0000313" key="3">
    <source>
        <dbReference type="EMBL" id="SEB07315.1"/>
    </source>
</evidence>
<keyword evidence="1" id="KW-0732">Signal</keyword>
<dbReference type="Proteomes" id="UP000242469">
    <property type="component" value="Unassembled WGS sequence"/>
</dbReference>
<keyword evidence="4" id="KW-1185">Reference proteome</keyword>
<dbReference type="Pfam" id="PF01476">
    <property type="entry name" value="LysM"/>
    <property type="match status" value="1"/>
</dbReference>
<dbReference type="PROSITE" id="PS51782">
    <property type="entry name" value="LYSM"/>
    <property type="match status" value="1"/>
</dbReference>
<dbReference type="EMBL" id="FNRJ01000015">
    <property type="protein sequence ID" value="SEB07315.1"/>
    <property type="molecule type" value="Genomic_DNA"/>
</dbReference>